<dbReference type="eggNOG" id="COG0714">
    <property type="taxonomic scope" value="Bacteria"/>
</dbReference>
<keyword evidence="2" id="KW-0067">ATP-binding</keyword>
<dbReference type="Gene3D" id="1.10.8.80">
    <property type="entry name" value="Magnesium chelatase subunit I, C-Terminal domain"/>
    <property type="match status" value="1"/>
</dbReference>
<dbReference type="RefSeq" id="WP_013042968.1">
    <property type="nucleotide sequence ID" value="NC_014008.1"/>
</dbReference>
<dbReference type="AlphaFoldDB" id="D5EII0"/>
<accession>D5EII0</accession>
<feature type="domain" description="ChlI/MoxR AAA lid" evidence="5">
    <location>
        <begin position="241"/>
        <end position="313"/>
    </location>
</feature>
<keyword evidence="7" id="KW-1185">Reference proteome</keyword>
<dbReference type="InterPro" id="IPR050764">
    <property type="entry name" value="CbbQ/NirQ/NorQ/GpvN"/>
</dbReference>
<evidence type="ECO:0000313" key="6">
    <source>
        <dbReference type="EMBL" id="ADE54246.1"/>
    </source>
</evidence>
<dbReference type="KEGG" id="caa:Caka_1226"/>
<comment type="similarity">
    <text evidence="3">Belongs to the MoxR family.</text>
</comment>
<dbReference type="PANTHER" id="PTHR42759:SF1">
    <property type="entry name" value="MAGNESIUM-CHELATASE SUBUNIT CHLD"/>
    <property type="match status" value="1"/>
</dbReference>
<dbReference type="Pfam" id="PF17863">
    <property type="entry name" value="AAA_lid_2"/>
    <property type="match status" value="1"/>
</dbReference>
<dbReference type="InterPro" id="IPR011703">
    <property type="entry name" value="ATPase_AAA-3"/>
</dbReference>
<dbReference type="STRING" id="583355.Caka_1226"/>
<dbReference type="GO" id="GO:0016887">
    <property type="term" value="F:ATP hydrolysis activity"/>
    <property type="evidence" value="ECO:0007669"/>
    <property type="project" value="InterPro"/>
</dbReference>
<dbReference type="CDD" id="cd00009">
    <property type="entry name" value="AAA"/>
    <property type="match status" value="1"/>
</dbReference>
<dbReference type="HOGENOM" id="CLU_034716_2_0_0"/>
<dbReference type="Pfam" id="PF07726">
    <property type="entry name" value="AAA_3"/>
    <property type="match status" value="1"/>
</dbReference>
<organism evidence="6 7">
    <name type="scientific">Coraliomargarita akajimensis (strain DSM 45221 / IAM 15411 / JCM 23193 / KCTC 12865 / 04OKA010-24)</name>
    <dbReference type="NCBI Taxonomy" id="583355"/>
    <lineage>
        <taxon>Bacteria</taxon>
        <taxon>Pseudomonadati</taxon>
        <taxon>Verrucomicrobiota</taxon>
        <taxon>Opitutia</taxon>
        <taxon>Puniceicoccales</taxon>
        <taxon>Coraliomargaritaceae</taxon>
        <taxon>Coraliomargarita</taxon>
    </lineage>
</organism>
<evidence type="ECO:0000259" key="5">
    <source>
        <dbReference type="Pfam" id="PF17863"/>
    </source>
</evidence>
<name>D5EII0_CORAD</name>
<dbReference type="PANTHER" id="PTHR42759">
    <property type="entry name" value="MOXR FAMILY PROTEIN"/>
    <property type="match status" value="1"/>
</dbReference>
<evidence type="ECO:0000256" key="2">
    <source>
        <dbReference type="ARBA" id="ARBA00022840"/>
    </source>
</evidence>
<dbReference type="GO" id="GO:0005524">
    <property type="term" value="F:ATP binding"/>
    <property type="evidence" value="ECO:0007669"/>
    <property type="project" value="UniProtKB-KW"/>
</dbReference>
<dbReference type="OrthoDB" id="9808397at2"/>
<dbReference type="Gene3D" id="3.40.50.300">
    <property type="entry name" value="P-loop containing nucleotide triphosphate hydrolases"/>
    <property type="match status" value="1"/>
</dbReference>
<evidence type="ECO:0000256" key="1">
    <source>
        <dbReference type="ARBA" id="ARBA00022741"/>
    </source>
</evidence>
<dbReference type="Proteomes" id="UP000000925">
    <property type="component" value="Chromosome"/>
</dbReference>
<proteinExistence type="inferred from homology"/>
<sequence length="322" mass="35631">MNETSLEQFRQKLEQARAEVGKVIIGQKEVIDLAFITILTESHALIEGVPGVAKTLLVRTLAKVLGVDSNRIQFTPDLMPADITGTNIFNMKTQEFTLVKGPVFTSFLLADEINRAPAKTQSALLQAMQERCVTIDREQHDLGASFTVFATQNPIEHEGTYPLPQAQQDRFMLKILMDYPDEAEELQLARSMLSEESPEKVLAQGAVRPALEPGELTAVRAALKQILVRDELLSYIVELIRQTRTHESVLVGAGPRATQALLLASRAAAAIDGRDFVTPDDVKSLAVPVLAHRLNLRPEYEIEGLTIPEVIRQLLETVPVPR</sequence>
<feature type="domain" description="ATPase AAA-3" evidence="4">
    <location>
        <begin position="43"/>
        <end position="173"/>
    </location>
</feature>
<keyword evidence="1" id="KW-0547">Nucleotide-binding</keyword>
<reference evidence="6 7" key="1">
    <citation type="journal article" date="2010" name="Stand. Genomic Sci.">
        <title>Complete genome sequence of Coraliomargarita akajimensis type strain (04OKA010-24).</title>
        <authorList>
            <person name="Mavromatis K."/>
            <person name="Abt B."/>
            <person name="Brambilla E."/>
            <person name="Lapidus A."/>
            <person name="Copeland A."/>
            <person name="Deshpande S."/>
            <person name="Nolan M."/>
            <person name="Lucas S."/>
            <person name="Tice H."/>
            <person name="Cheng J.F."/>
            <person name="Han C."/>
            <person name="Detter J.C."/>
            <person name="Woyke T."/>
            <person name="Goodwin L."/>
            <person name="Pitluck S."/>
            <person name="Held B."/>
            <person name="Brettin T."/>
            <person name="Tapia R."/>
            <person name="Ivanova N."/>
            <person name="Mikhailova N."/>
            <person name="Pati A."/>
            <person name="Liolios K."/>
            <person name="Chen A."/>
            <person name="Palaniappan K."/>
            <person name="Land M."/>
            <person name="Hauser L."/>
            <person name="Chang Y.J."/>
            <person name="Jeffries C.D."/>
            <person name="Rohde M."/>
            <person name="Goker M."/>
            <person name="Bristow J."/>
            <person name="Eisen J.A."/>
            <person name="Markowitz V."/>
            <person name="Hugenholtz P."/>
            <person name="Klenk H.P."/>
            <person name="Kyrpides N.C."/>
        </authorList>
    </citation>
    <scope>NUCLEOTIDE SEQUENCE [LARGE SCALE GENOMIC DNA]</scope>
    <source>
        <strain evidence="7">DSM 45221 / IAM 15411 / JCM 23193 / KCTC 12865</strain>
    </source>
</reference>
<dbReference type="InterPro" id="IPR041628">
    <property type="entry name" value="ChlI/MoxR_AAA_lid"/>
</dbReference>
<protein>
    <submittedName>
        <fullName evidence="6">ATPase associated with various cellular activities AAA_3</fullName>
    </submittedName>
</protein>
<dbReference type="EMBL" id="CP001998">
    <property type="protein sequence ID" value="ADE54246.1"/>
    <property type="molecule type" value="Genomic_DNA"/>
</dbReference>
<dbReference type="InterPro" id="IPR027417">
    <property type="entry name" value="P-loop_NTPase"/>
</dbReference>
<gene>
    <name evidence="6" type="ordered locus">Caka_1226</name>
</gene>
<dbReference type="PIRSF" id="PIRSF002849">
    <property type="entry name" value="AAA_ATPase_chaperone_MoxR_prd"/>
    <property type="match status" value="1"/>
</dbReference>
<evidence type="ECO:0000313" key="7">
    <source>
        <dbReference type="Proteomes" id="UP000000925"/>
    </source>
</evidence>
<dbReference type="FunFam" id="3.40.50.300:FF:000640">
    <property type="entry name" value="MoxR family ATPase"/>
    <property type="match status" value="1"/>
</dbReference>
<evidence type="ECO:0000256" key="3">
    <source>
        <dbReference type="ARBA" id="ARBA00061607"/>
    </source>
</evidence>
<dbReference type="SUPFAM" id="SSF52540">
    <property type="entry name" value="P-loop containing nucleoside triphosphate hydrolases"/>
    <property type="match status" value="1"/>
</dbReference>
<evidence type="ECO:0000259" key="4">
    <source>
        <dbReference type="Pfam" id="PF07726"/>
    </source>
</evidence>